<sequence length="164" mass="18267">MRTKRLFIAITAIVAIFAIGIGAFGIVEMSRAGEYLLAYVLFPGALLAMAALVLIIGRFIYKDAARHGMDPWLWMTIAVYVPNLIGVILYFVARSRSEAPDHASIPCRNCGRLLTDDQLYCPRCGTERGRLCERCRNPLHPSWEYCPGCGAGPFKHGQEMKSKE</sequence>
<feature type="transmembrane region" description="Helical" evidence="1">
    <location>
        <begin position="6"/>
        <end position="27"/>
    </location>
</feature>
<dbReference type="EMBL" id="AHKH01000179">
    <property type="protein sequence ID" value="EHQ59119.1"/>
    <property type="molecule type" value="Genomic_DNA"/>
</dbReference>
<dbReference type="Proteomes" id="UP000003900">
    <property type="component" value="Unassembled WGS sequence"/>
</dbReference>
<gene>
    <name evidence="3" type="ORF">PDENDC454_27038</name>
</gene>
<protein>
    <recommendedName>
        <fullName evidence="2">DZANK-type domain-containing protein</fullName>
    </recommendedName>
</protein>
<feature type="domain" description="DZANK-type" evidence="2">
    <location>
        <begin position="107"/>
        <end position="150"/>
    </location>
</feature>
<dbReference type="AlphaFoldDB" id="H3SP97"/>
<dbReference type="Pfam" id="PF12773">
    <property type="entry name" value="DZR"/>
    <property type="match status" value="1"/>
</dbReference>
<evidence type="ECO:0000259" key="2">
    <source>
        <dbReference type="Pfam" id="PF12773"/>
    </source>
</evidence>
<keyword evidence="1" id="KW-0812">Transmembrane</keyword>
<dbReference type="PATRIC" id="fig|1131935.3.peg.5592"/>
<evidence type="ECO:0000313" key="4">
    <source>
        <dbReference type="Proteomes" id="UP000003900"/>
    </source>
</evidence>
<name>H3SP97_9BACL</name>
<evidence type="ECO:0000313" key="3">
    <source>
        <dbReference type="EMBL" id="EHQ59119.1"/>
    </source>
</evidence>
<dbReference type="OrthoDB" id="122883at2"/>
<feature type="transmembrane region" description="Helical" evidence="1">
    <location>
        <begin position="72"/>
        <end position="93"/>
    </location>
</feature>
<keyword evidence="4" id="KW-1185">Reference proteome</keyword>
<accession>H3SP97</accession>
<proteinExistence type="predicted"/>
<organism evidence="3 4">
    <name type="scientific">Paenibacillus dendritiformis C454</name>
    <dbReference type="NCBI Taxonomy" id="1131935"/>
    <lineage>
        <taxon>Bacteria</taxon>
        <taxon>Bacillati</taxon>
        <taxon>Bacillota</taxon>
        <taxon>Bacilli</taxon>
        <taxon>Bacillales</taxon>
        <taxon>Paenibacillaceae</taxon>
        <taxon>Paenibacillus</taxon>
    </lineage>
</organism>
<dbReference type="RefSeq" id="WP_006679872.1">
    <property type="nucleotide sequence ID" value="NZ_AHKH01000179.1"/>
</dbReference>
<feature type="transmembrane region" description="Helical" evidence="1">
    <location>
        <begin position="36"/>
        <end position="60"/>
    </location>
</feature>
<dbReference type="InterPro" id="IPR025874">
    <property type="entry name" value="DZR"/>
</dbReference>
<dbReference type="STRING" id="1131935.PDENDC454_27038"/>
<comment type="caution">
    <text evidence="3">The sequence shown here is derived from an EMBL/GenBank/DDBJ whole genome shotgun (WGS) entry which is preliminary data.</text>
</comment>
<evidence type="ECO:0000256" key="1">
    <source>
        <dbReference type="SAM" id="Phobius"/>
    </source>
</evidence>
<reference evidence="3 4" key="1">
    <citation type="journal article" date="2012" name="J. Bacteriol.">
        <title>Genome Sequence of the Pattern-Forming Social Bacterium Paenibacillus dendritiformis C454 Chiral Morphotype.</title>
        <authorList>
            <person name="Sirota-Madi A."/>
            <person name="Olender T."/>
            <person name="Helman Y."/>
            <person name="Brainis I."/>
            <person name="Finkelshtein A."/>
            <person name="Roth D."/>
            <person name="Hagai E."/>
            <person name="Leshkowitz D."/>
            <person name="Brodsky L."/>
            <person name="Galatenko V."/>
            <person name="Nikolaev V."/>
            <person name="Gutnick D.L."/>
            <person name="Lancet D."/>
            <person name="Ben-Jacob E."/>
        </authorList>
    </citation>
    <scope>NUCLEOTIDE SEQUENCE [LARGE SCALE GENOMIC DNA]</scope>
    <source>
        <strain evidence="3 4">C454</strain>
    </source>
</reference>
<keyword evidence="1" id="KW-1133">Transmembrane helix</keyword>
<keyword evidence="1" id="KW-0472">Membrane</keyword>